<proteinExistence type="predicted"/>
<evidence type="ECO:0000313" key="1">
    <source>
        <dbReference type="EMBL" id="JAD33369.1"/>
    </source>
</evidence>
<organism evidence="1">
    <name type="scientific">Arundo donax</name>
    <name type="common">Giant reed</name>
    <name type="synonym">Donax arundinaceus</name>
    <dbReference type="NCBI Taxonomy" id="35708"/>
    <lineage>
        <taxon>Eukaryota</taxon>
        <taxon>Viridiplantae</taxon>
        <taxon>Streptophyta</taxon>
        <taxon>Embryophyta</taxon>
        <taxon>Tracheophyta</taxon>
        <taxon>Spermatophyta</taxon>
        <taxon>Magnoliopsida</taxon>
        <taxon>Liliopsida</taxon>
        <taxon>Poales</taxon>
        <taxon>Poaceae</taxon>
        <taxon>PACMAD clade</taxon>
        <taxon>Arundinoideae</taxon>
        <taxon>Arundineae</taxon>
        <taxon>Arundo</taxon>
    </lineage>
</organism>
<accession>A0A0A8Z1S9</accession>
<dbReference type="PROSITE" id="PS51257">
    <property type="entry name" value="PROKAR_LIPOPROTEIN"/>
    <property type="match status" value="1"/>
</dbReference>
<reference evidence="1" key="2">
    <citation type="journal article" date="2015" name="Data Brief">
        <title>Shoot transcriptome of the giant reed, Arundo donax.</title>
        <authorList>
            <person name="Barrero R.A."/>
            <person name="Guerrero F.D."/>
            <person name="Moolhuijzen P."/>
            <person name="Goolsby J.A."/>
            <person name="Tidwell J."/>
            <person name="Bellgard S.E."/>
            <person name="Bellgard M.I."/>
        </authorList>
    </citation>
    <scope>NUCLEOTIDE SEQUENCE</scope>
    <source>
        <tissue evidence="1">Shoot tissue taken approximately 20 cm above the soil surface</tissue>
    </source>
</reference>
<name>A0A0A8Z1S9_ARUDO</name>
<reference evidence="1" key="1">
    <citation type="submission" date="2014-09" db="EMBL/GenBank/DDBJ databases">
        <authorList>
            <person name="Magalhaes I.L.F."/>
            <person name="Oliveira U."/>
            <person name="Santos F.R."/>
            <person name="Vidigal T.H.D.A."/>
            <person name="Brescovit A.D."/>
            <person name="Santos A.J."/>
        </authorList>
    </citation>
    <scope>NUCLEOTIDE SEQUENCE</scope>
    <source>
        <tissue evidence="1">Shoot tissue taken approximately 20 cm above the soil surface</tissue>
    </source>
</reference>
<dbReference type="AlphaFoldDB" id="A0A0A8Z1S9"/>
<protein>
    <submittedName>
        <fullName evidence="1">Uncharacterized protein</fullName>
    </submittedName>
</protein>
<sequence>MFPKIVNMRWELIQLIFKTIICQTVSCSCISILKC</sequence>
<dbReference type="EMBL" id="GBRH01264526">
    <property type="protein sequence ID" value="JAD33369.1"/>
    <property type="molecule type" value="Transcribed_RNA"/>
</dbReference>